<name>A0A1T1H9A8_OCELI</name>
<feature type="binding site" evidence="3">
    <location>
        <position position="374"/>
    </location>
    <ligand>
        <name>substrate</name>
    </ligand>
</feature>
<evidence type="ECO:0000313" key="6">
    <source>
        <dbReference type="Proteomes" id="UP000190064"/>
    </source>
</evidence>
<dbReference type="HAMAP" id="MF_01172">
    <property type="entry name" value="AstB"/>
    <property type="match status" value="1"/>
</dbReference>
<dbReference type="EC" id="3.5.3.23" evidence="3 4"/>
<evidence type="ECO:0000256" key="4">
    <source>
        <dbReference type="NCBIfam" id="TIGR03241"/>
    </source>
</evidence>
<evidence type="ECO:0000313" key="5">
    <source>
        <dbReference type="EMBL" id="OOV86422.1"/>
    </source>
</evidence>
<evidence type="ECO:0000256" key="1">
    <source>
        <dbReference type="ARBA" id="ARBA00022503"/>
    </source>
</evidence>
<dbReference type="NCBIfam" id="NF009789">
    <property type="entry name" value="PRK13281.1"/>
    <property type="match status" value="1"/>
</dbReference>
<dbReference type="PANTHER" id="PTHR30420">
    <property type="entry name" value="N-SUCCINYLARGININE DIHYDROLASE"/>
    <property type="match status" value="1"/>
</dbReference>
<keyword evidence="2 3" id="KW-0378">Hydrolase</keyword>
<dbReference type="InterPro" id="IPR037031">
    <property type="entry name" value="AstB_sf"/>
</dbReference>
<keyword evidence="1 3" id="KW-0056">Arginine metabolism</keyword>
<feature type="binding site" evidence="3">
    <location>
        <position position="110"/>
    </location>
    <ligand>
        <name>substrate</name>
    </ligand>
</feature>
<gene>
    <name evidence="3" type="primary">astB</name>
    <name evidence="5" type="ORF">BTA35_0212970</name>
</gene>
<feature type="active site" description="Nucleophile" evidence="3">
    <location>
        <position position="380"/>
    </location>
</feature>
<dbReference type="GO" id="GO:0009015">
    <property type="term" value="F:N-succinylarginine dihydrolase activity"/>
    <property type="evidence" value="ECO:0007669"/>
    <property type="project" value="UniProtKB-UniRule"/>
</dbReference>
<feature type="binding site" evidence="3">
    <location>
        <begin position="19"/>
        <end position="28"/>
    </location>
    <ligand>
        <name>substrate</name>
    </ligand>
</feature>
<evidence type="ECO:0000256" key="3">
    <source>
        <dbReference type="HAMAP-Rule" id="MF_01172"/>
    </source>
</evidence>
<comment type="function">
    <text evidence="3">Catalyzes the hydrolysis of N(2)-succinylarginine into N(2)-succinylornithine, ammonia and CO(2).</text>
</comment>
<feature type="binding site" evidence="3">
    <location>
        <position position="226"/>
    </location>
    <ligand>
        <name>substrate</name>
    </ligand>
</feature>
<comment type="pathway">
    <text evidence="3">Amino-acid degradation; L-arginine degradation via AST pathway; L-glutamate and succinate from L-arginine: step 2/5.</text>
</comment>
<reference evidence="5" key="1">
    <citation type="submission" date="2017-02" db="EMBL/GenBank/DDBJ databases">
        <title>Draft Genome Sequence of the Salt Water Bacterium Oceanospirillum linum ATCC 11336.</title>
        <authorList>
            <person name="Trachtenberg A.M."/>
            <person name="Carney J.G."/>
            <person name="Linnane J.D."/>
            <person name="Rheaume B.A."/>
            <person name="Pitts N.L."/>
            <person name="Mykles D.L."/>
            <person name="Maclea K.S."/>
        </authorList>
    </citation>
    <scope>NUCLEOTIDE SEQUENCE [LARGE SCALE GENOMIC DNA]</scope>
    <source>
        <strain evidence="5">ATCC 11336</strain>
    </source>
</reference>
<dbReference type="NCBIfam" id="TIGR03241">
    <property type="entry name" value="arg_catab_astB"/>
    <property type="match status" value="1"/>
</dbReference>
<protein>
    <recommendedName>
        <fullName evidence="3 4">N-succinylarginine dihydrolase</fullName>
        <ecNumber evidence="3 4">3.5.3.23</ecNumber>
    </recommendedName>
</protein>
<dbReference type="GO" id="GO:0019545">
    <property type="term" value="P:L-arginine catabolic process to succinate"/>
    <property type="evidence" value="ECO:0007669"/>
    <property type="project" value="UniProtKB-UniRule"/>
</dbReference>
<dbReference type="AlphaFoldDB" id="A0A1T1H9A8"/>
<evidence type="ECO:0000256" key="2">
    <source>
        <dbReference type="ARBA" id="ARBA00022801"/>
    </source>
</evidence>
<comment type="caution">
    <text evidence="5">The sequence shown here is derived from an EMBL/GenBank/DDBJ whole genome shotgun (WGS) entry which is preliminary data.</text>
</comment>
<feature type="active site" evidence="3">
    <location>
        <position position="262"/>
    </location>
</feature>
<dbReference type="GO" id="GO:0019544">
    <property type="term" value="P:L-arginine catabolic process to L-glutamate"/>
    <property type="evidence" value="ECO:0007669"/>
    <property type="project" value="UniProtKB-UniRule"/>
</dbReference>
<feature type="binding site" evidence="3">
    <location>
        <position position="264"/>
    </location>
    <ligand>
        <name>substrate</name>
    </ligand>
</feature>
<dbReference type="PANTHER" id="PTHR30420:SF2">
    <property type="entry name" value="N-SUCCINYLARGININE DIHYDROLASE"/>
    <property type="match status" value="1"/>
</dbReference>
<dbReference type="STRING" id="966.BTA35_0212970"/>
<sequence length="457" mass="50136">MKAFEANFDGLVGPTHNYSGLSFGNVASQSNGAHASNPKLAALQGLQKMKALHDMGMVQGVLAPQERPDLFTLRRLGFTGSDADVLAQAAKEAPRILAACCSASSMWTANAATVSPSADTSDGKVHFTPANLTNKFHRSIEHETTGRILQATFADQNYFAHHPALPGVEHFGDEGAANHTRFCHGYGEQGVEFFVFGRSAFGSRYPEPKNCPEPKICLEPKKYPARHTLEASQAVARLHGLSDRHVVYAQQHPDVIDAGVFHNDVIAVGNRDTLFCHEQAFLNQAAVKQQLTEAMGGHFNIIEVPANHVSVEDAVQSYLFNSQLLSLPNGRTLLVIPEECKSNERVWSYLSELVNGSSPIDELKVFDLKQSMSNGGGPACLRLRVAMNEAELAAFNPATRMSDKLFTTLNDWVERHYRDRIVDADLADPQLLIESRTALDELTQILQLGSVYPFQRV</sequence>
<dbReference type="Gene3D" id="3.75.10.20">
    <property type="entry name" value="Succinylarginine dihydrolase"/>
    <property type="match status" value="1"/>
</dbReference>
<dbReference type="Proteomes" id="UP000190064">
    <property type="component" value="Unassembled WGS sequence"/>
</dbReference>
<dbReference type="SUPFAM" id="SSF55909">
    <property type="entry name" value="Pentein"/>
    <property type="match status" value="1"/>
</dbReference>
<comment type="similarity">
    <text evidence="3">Belongs to the succinylarginine dihydrolase family.</text>
</comment>
<accession>A0A1T1H9A8</accession>
<feature type="binding site" evidence="3">
    <location>
        <begin position="137"/>
        <end position="138"/>
    </location>
    <ligand>
        <name>substrate</name>
    </ligand>
</feature>
<keyword evidence="6" id="KW-1185">Reference proteome</keyword>
<comment type="subunit">
    <text evidence="3">Homodimer.</text>
</comment>
<proteinExistence type="inferred from homology"/>
<organism evidence="5 6">
    <name type="scientific">Oceanospirillum linum</name>
    <dbReference type="NCBI Taxonomy" id="966"/>
    <lineage>
        <taxon>Bacteria</taxon>
        <taxon>Pseudomonadati</taxon>
        <taxon>Pseudomonadota</taxon>
        <taxon>Gammaproteobacteria</taxon>
        <taxon>Oceanospirillales</taxon>
        <taxon>Oceanospirillaceae</taxon>
        <taxon>Oceanospirillum</taxon>
    </lineage>
</organism>
<dbReference type="EMBL" id="MTSD02000006">
    <property type="protein sequence ID" value="OOV86422.1"/>
    <property type="molecule type" value="Genomic_DNA"/>
</dbReference>
<dbReference type="RefSeq" id="WP_078320238.1">
    <property type="nucleotide sequence ID" value="NZ_FXTS01000007.1"/>
</dbReference>
<feature type="active site" evidence="3">
    <location>
        <position position="174"/>
    </location>
</feature>
<dbReference type="InterPro" id="IPR007079">
    <property type="entry name" value="SuccinylArg_d-Hdrlase_AstB"/>
</dbReference>
<dbReference type="UniPathway" id="UPA00185">
    <property type="reaction ID" value="UER00280"/>
</dbReference>
<dbReference type="Pfam" id="PF04996">
    <property type="entry name" value="AstB"/>
    <property type="match status" value="1"/>
</dbReference>
<comment type="catalytic activity">
    <reaction evidence="3">
        <text>N(2)-succinyl-L-arginine + 2 H2O + 2 H(+) = N(2)-succinyl-L-ornithine + 2 NH4(+) + CO2</text>
        <dbReference type="Rhea" id="RHEA:19533"/>
        <dbReference type="ChEBI" id="CHEBI:15377"/>
        <dbReference type="ChEBI" id="CHEBI:15378"/>
        <dbReference type="ChEBI" id="CHEBI:16526"/>
        <dbReference type="ChEBI" id="CHEBI:28938"/>
        <dbReference type="ChEBI" id="CHEBI:58241"/>
        <dbReference type="ChEBI" id="CHEBI:58514"/>
        <dbReference type="EC" id="3.5.3.23"/>
    </reaction>
</comment>